<dbReference type="VEuPathDB" id="PlasmoDB:PGAL8A_00388400"/>
<sequence length="295" mass="34347">MKKLFVFLIICIFKIWIEKVKASKFISFKRKKNVTSLDINHLNNKENGSYSFLMTKKENDEEKDNKDGNSKKEKENDENGSNDKKNEENSSNEKRHEEDNVSEKKNKENSTERKHEEDNTNEKKHEDDNSTEKKHEEGNPSEKKNEEDNSNEKKNEEENSSEKNNDESNIKKKDENTPVEKNITKSNLLEYGTHDRDGNFIPSYKTLTDEILSTNNSLEKSLSFLKIACSHILKILEFIPESKLSSQYIKIESKNVYLKDIGSECQSLYFSLQKLGMTVIVLNSKISKLIYVQEK</sequence>
<dbReference type="AlphaFoldDB" id="A0A1J1GPE7"/>
<comment type="caution">
    <text evidence="3">The sequence shown here is derived from an EMBL/GenBank/DDBJ whole genome shotgun (WGS) entry which is preliminary data.</text>
</comment>
<dbReference type="RefSeq" id="XP_028527001.1">
    <property type="nucleotide sequence ID" value="XM_028670228.1"/>
</dbReference>
<evidence type="ECO:0000313" key="4">
    <source>
        <dbReference type="Proteomes" id="UP000220797"/>
    </source>
</evidence>
<keyword evidence="2" id="KW-0732">Signal</keyword>
<proteinExistence type="predicted"/>
<gene>
    <name evidence="3" type="ORF">PGAL8A_00388400</name>
</gene>
<dbReference type="OrthoDB" id="392803at2759"/>
<feature type="signal peptide" evidence="2">
    <location>
        <begin position="1"/>
        <end position="22"/>
    </location>
</feature>
<reference evidence="3" key="1">
    <citation type="submission" date="2015-04" db="EMBL/GenBank/DDBJ databases">
        <authorList>
            <consortium name="Pathogen Informatics"/>
        </authorList>
    </citation>
    <scope>NUCLEOTIDE SEQUENCE [LARGE SCALE GENOMIC DNA]</scope>
    <source>
        <strain evidence="3">8A</strain>
    </source>
</reference>
<name>A0A1J1GPE7_PLAGA</name>
<evidence type="ECO:0000313" key="3">
    <source>
        <dbReference type="EMBL" id="CRG94180.1"/>
    </source>
</evidence>
<dbReference type="OMA" id="ECQNIFF"/>
<organism evidence="3 4">
    <name type="scientific">Plasmodium gallinaceum</name>
    <dbReference type="NCBI Taxonomy" id="5849"/>
    <lineage>
        <taxon>Eukaryota</taxon>
        <taxon>Sar</taxon>
        <taxon>Alveolata</taxon>
        <taxon>Apicomplexa</taxon>
        <taxon>Aconoidasida</taxon>
        <taxon>Haemosporida</taxon>
        <taxon>Plasmodiidae</taxon>
        <taxon>Plasmodium</taxon>
        <taxon>Plasmodium (Haemamoeba)</taxon>
    </lineage>
</organism>
<keyword evidence="4" id="KW-1185">Reference proteome</keyword>
<dbReference type="GeneID" id="39732414"/>
<evidence type="ECO:0000256" key="2">
    <source>
        <dbReference type="SAM" id="SignalP"/>
    </source>
</evidence>
<evidence type="ECO:0008006" key="5">
    <source>
        <dbReference type="Google" id="ProtNLM"/>
    </source>
</evidence>
<feature type="chain" id="PRO_5012249865" description="Rhoptry associated adhesin" evidence="2">
    <location>
        <begin position="23"/>
        <end position="295"/>
    </location>
</feature>
<dbReference type="Proteomes" id="UP000220797">
    <property type="component" value="Unassembled WGS sequence"/>
</dbReference>
<feature type="compositionally biased region" description="Basic and acidic residues" evidence="1">
    <location>
        <begin position="55"/>
        <end position="178"/>
    </location>
</feature>
<dbReference type="EMBL" id="CVMV01000022">
    <property type="protein sequence ID" value="CRG94180.1"/>
    <property type="molecule type" value="Genomic_DNA"/>
</dbReference>
<evidence type="ECO:0000256" key="1">
    <source>
        <dbReference type="SAM" id="MobiDB-lite"/>
    </source>
</evidence>
<feature type="region of interest" description="Disordered" evidence="1">
    <location>
        <begin position="41"/>
        <end position="195"/>
    </location>
</feature>
<feature type="compositionally biased region" description="Polar residues" evidence="1">
    <location>
        <begin position="41"/>
        <end position="52"/>
    </location>
</feature>
<accession>A0A1J1GPE7</accession>
<protein>
    <recommendedName>
        <fullName evidence="5">Rhoptry associated adhesin</fullName>
    </recommendedName>
</protein>